<dbReference type="PANTHER" id="PTHR30199">
    <property type="entry name" value="MFS FAMILY TRANSPORTER, PREDICTED SUBSTRATE BENZOATE"/>
    <property type="match status" value="1"/>
</dbReference>
<dbReference type="Proteomes" id="UP000029273">
    <property type="component" value="Unassembled WGS sequence"/>
</dbReference>
<feature type="transmembrane region" description="Helical" evidence="1">
    <location>
        <begin position="129"/>
        <end position="149"/>
    </location>
</feature>
<evidence type="ECO:0000313" key="2">
    <source>
        <dbReference type="EMBL" id="OBS10822.1"/>
    </source>
</evidence>
<proteinExistence type="predicted"/>
<dbReference type="RefSeq" id="WP_065089175.1">
    <property type="nucleotide sequence ID" value="NZ_JQSG02000001.1"/>
</dbReference>
<gene>
    <name evidence="2" type="ORF">Thpro_020538</name>
</gene>
<dbReference type="NCBIfam" id="TIGR00843">
    <property type="entry name" value="benE"/>
    <property type="match status" value="1"/>
</dbReference>
<dbReference type="GO" id="GO:0042925">
    <property type="term" value="F:benzoate transmembrane transporter activity"/>
    <property type="evidence" value="ECO:0007669"/>
    <property type="project" value="InterPro"/>
</dbReference>
<dbReference type="PANTHER" id="PTHR30199:SF0">
    <property type="entry name" value="INNER MEMBRANE PROTEIN YDCO"/>
    <property type="match status" value="1"/>
</dbReference>
<dbReference type="InterPro" id="IPR004711">
    <property type="entry name" value="Benzoate_Transporter"/>
</dbReference>
<name>A0A1A6C8C7_9GAMM</name>
<feature type="transmembrane region" description="Helical" evidence="1">
    <location>
        <begin position="205"/>
        <end position="227"/>
    </location>
</feature>
<feature type="transmembrane region" description="Helical" evidence="1">
    <location>
        <begin position="292"/>
        <end position="316"/>
    </location>
</feature>
<keyword evidence="1" id="KW-0812">Transmembrane</keyword>
<dbReference type="Pfam" id="PF03594">
    <property type="entry name" value="BenE"/>
    <property type="match status" value="1"/>
</dbReference>
<protein>
    <submittedName>
        <fullName evidence="2">Benzoate transport protein</fullName>
    </submittedName>
</protein>
<dbReference type="EMBL" id="JQSG02000001">
    <property type="protein sequence ID" value="OBS10822.1"/>
    <property type="molecule type" value="Genomic_DNA"/>
</dbReference>
<feature type="transmembrane region" description="Helical" evidence="1">
    <location>
        <begin position="12"/>
        <end position="37"/>
    </location>
</feature>
<feature type="transmembrane region" description="Helical" evidence="1">
    <location>
        <begin position="49"/>
        <end position="69"/>
    </location>
</feature>
<feature type="transmembrane region" description="Helical" evidence="1">
    <location>
        <begin position="94"/>
        <end position="117"/>
    </location>
</feature>
<keyword evidence="1" id="KW-0472">Membrane</keyword>
<dbReference type="OrthoDB" id="9792424at2"/>
<keyword evidence="3" id="KW-1185">Reference proteome</keyword>
<dbReference type="GO" id="GO:0005886">
    <property type="term" value="C:plasma membrane"/>
    <property type="evidence" value="ECO:0007669"/>
    <property type="project" value="TreeGrafter"/>
</dbReference>
<keyword evidence="1" id="KW-1133">Transmembrane helix</keyword>
<reference evidence="2 3" key="1">
    <citation type="journal article" date="2014" name="Genome Announc.">
        <title>Draft Genome Sequence of the Iron-Oxidizing, Acidophilic, and Halotolerant 'Thiobacillus prosperus' Type Strain DSM 5130.</title>
        <authorList>
            <person name="Ossandon F.J."/>
            <person name="Cardenas J.P."/>
            <person name="Corbett M."/>
            <person name="Quatrini R."/>
            <person name="Holmes D.S."/>
            <person name="Watkin E."/>
        </authorList>
    </citation>
    <scope>NUCLEOTIDE SEQUENCE [LARGE SCALE GENOMIC DNA]</scope>
    <source>
        <strain evidence="2 3">DSM 5130</strain>
    </source>
</reference>
<organism evidence="2 3">
    <name type="scientific">Acidihalobacter prosperus</name>
    <dbReference type="NCBI Taxonomy" id="160660"/>
    <lineage>
        <taxon>Bacteria</taxon>
        <taxon>Pseudomonadati</taxon>
        <taxon>Pseudomonadota</taxon>
        <taxon>Gammaproteobacteria</taxon>
        <taxon>Chromatiales</taxon>
        <taxon>Ectothiorhodospiraceae</taxon>
        <taxon>Acidihalobacter</taxon>
    </lineage>
</organism>
<feature type="transmembrane region" description="Helical" evidence="1">
    <location>
        <begin position="322"/>
        <end position="340"/>
    </location>
</feature>
<accession>A0A1A6C8C7</accession>
<feature type="transmembrane region" description="Helical" evidence="1">
    <location>
        <begin position="247"/>
        <end position="280"/>
    </location>
</feature>
<evidence type="ECO:0000313" key="3">
    <source>
        <dbReference type="Proteomes" id="UP000029273"/>
    </source>
</evidence>
<sequence length="405" mass="41971">MSRQIRRLLPELSHVSAGFVAVMVGFASSVVIVIQAAQAAGANPAEVGSWILALGLGMGGTSIGLSLYYREPVFTAWSTPGAALLVTGLDGLNLGAATGAFLFSALLVVLVGASGLFERLIRHIPRALAAALLAGILLQFGLQAFSALHQDVALVAGMFFTYLVGRRWFPRYAIPLVLCVGLLGVAIGGQLHPGALHLALARPHFVWPSFSIPVLVSVGIPLFVVTMTSQNLPGFAVLRANAYQTPISPLLTVTGLATLLLAPFGGFAFNLSAITAAICVGEEAGSDRGRRYLATVSGGIFYIIAGLFGATIAGLFAALPHAFVYALAGFALLGTLGHGLHVALGDDRDREAALVTFLVTASGLTLFGVGAAFWGLVAGLCTQGFMRARSSRTCDLVGCLAHTKD</sequence>
<comment type="caution">
    <text evidence="2">The sequence shown here is derived from an EMBL/GenBank/DDBJ whole genome shotgun (WGS) entry which is preliminary data.</text>
</comment>
<dbReference type="AlphaFoldDB" id="A0A1A6C8C7"/>
<evidence type="ECO:0000256" key="1">
    <source>
        <dbReference type="SAM" id="Phobius"/>
    </source>
</evidence>
<feature type="transmembrane region" description="Helical" evidence="1">
    <location>
        <begin position="169"/>
        <end position="193"/>
    </location>
</feature>
<feature type="transmembrane region" description="Helical" evidence="1">
    <location>
        <begin position="352"/>
        <end position="377"/>
    </location>
</feature>